<dbReference type="Proteomes" id="UP000727907">
    <property type="component" value="Unassembled WGS sequence"/>
</dbReference>
<keyword evidence="2" id="KW-1185">Reference proteome</keyword>
<protein>
    <recommendedName>
        <fullName evidence="3">Ubiquitin carboxyl-hydrolase</fullName>
    </recommendedName>
</protein>
<evidence type="ECO:0000313" key="2">
    <source>
        <dbReference type="Proteomes" id="UP000727907"/>
    </source>
</evidence>
<reference evidence="1 2" key="1">
    <citation type="submission" date="2021-06" db="EMBL/GenBank/DDBJ databases">
        <authorList>
            <person name="Lee D.H."/>
        </authorList>
    </citation>
    <scope>NUCLEOTIDE SEQUENCE [LARGE SCALE GENOMIC DNA]</scope>
    <source>
        <strain evidence="1 2">MMS21-HV4-11</strain>
    </source>
</reference>
<proteinExistence type="predicted"/>
<name>A0ABS6IN29_9HYPH</name>
<dbReference type="RefSeq" id="WP_216960488.1">
    <property type="nucleotide sequence ID" value="NZ_JAHOPB010000001.1"/>
</dbReference>
<dbReference type="Pfam" id="PF20901">
    <property type="entry name" value="Sf6_terminase"/>
    <property type="match status" value="1"/>
</dbReference>
<dbReference type="InterPro" id="IPR048683">
    <property type="entry name" value="Sf6_terminase"/>
</dbReference>
<accession>A0ABS6IN29</accession>
<comment type="caution">
    <text evidence="1">The sequence shown here is derived from an EMBL/GenBank/DDBJ whole genome shotgun (WGS) entry which is preliminary data.</text>
</comment>
<dbReference type="EMBL" id="JAHOPB010000001">
    <property type="protein sequence ID" value="MBU8874623.1"/>
    <property type="molecule type" value="Genomic_DNA"/>
</dbReference>
<evidence type="ECO:0008006" key="3">
    <source>
        <dbReference type="Google" id="ProtNLM"/>
    </source>
</evidence>
<gene>
    <name evidence="1" type="ORF">KQ910_12685</name>
</gene>
<evidence type="ECO:0000313" key="1">
    <source>
        <dbReference type="EMBL" id="MBU8874623.1"/>
    </source>
</evidence>
<sequence>MDDRPVRLTDALAAEICRRIAEGNLLHEVCRARRMPLAGTVRQWLRENSAFRSRYALARATLADALAEDAIRVAREATPADATARRLYVDAIKWYVARIAPGKYGERPAPDATPRGTVGDAIEKGRERVKRLREV</sequence>
<organism evidence="1 2">
    <name type="scientific">Reyranella humidisoli</name>
    <dbReference type="NCBI Taxonomy" id="2849149"/>
    <lineage>
        <taxon>Bacteria</taxon>
        <taxon>Pseudomonadati</taxon>
        <taxon>Pseudomonadota</taxon>
        <taxon>Alphaproteobacteria</taxon>
        <taxon>Hyphomicrobiales</taxon>
        <taxon>Reyranellaceae</taxon>
        <taxon>Reyranella</taxon>
    </lineage>
</organism>